<dbReference type="PANTHER" id="PTHR42679">
    <property type="entry name" value="S-METHYL-5'-THIOADENOSINE PHOSPHORYLASE"/>
    <property type="match status" value="1"/>
</dbReference>
<keyword evidence="2" id="KW-0808">Transferase</keyword>
<evidence type="ECO:0000256" key="1">
    <source>
        <dbReference type="ARBA" id="ARBA00022676"/>
    </source>
</evidence>
<dbReference type="InterPro" id="IPR010044">
    <property type="entry name" value="MTAP"/>
</dbReference>
<dbReference type="EnsemblMetazoa" id="CJA38716.1">
    <property type="protein sequence ID" value="CJA38716.1"/>
    <property type="gene ID" value="WBGene00214563"/>
</dbReference>
<dbReference type="GO" id="GO:0006166">
    <property type="term" value="P:purine ribonucleoside salvage"/>
    <property type="evidence" value="ECO:0007669"/>
    <property type="project" value="UniProtKB-KW"/>
</dbReference>
<organism evidence="5 6">
    <name type="scientific">Caenorhabditis japonica</name>
    <dbReference type="NCBI Taxonomy" id="281687"/>
    <lineage>
        <taxon>Eukaryota</taxon>
        <taxon>Metazoa</taxon>
        <taxon>Ecdysozoa</taxon>
        <taxon>Nematoda</taxon>
        <taxon>Chromadorea</taxon>
        <taxon>Rhabditida</taxon>
        <taxon>Rhabditina</taxon>
        <taxon>Rhabditomorpha</taxon>
        <taxon>Rhabditoidea</taxon>
        <taxon>Rhabditidae</taxon>
        <taxon>Peloderinae</taxon>
        <taxon>Caenorhabditis</taxon>
    </lineage>
</organism>
<evidence type="ECO:0000256" key="2">
    <source>
        <dbReference type="ARBA" id="ARBA00022679"/>
    </source>
</evidence>
<evidence type="ECO:0000313" key="5">
    <source>
        <dbReference type="EnsemblMetazoa" id="CJA38716.1"/>
    </source>
</evidence>
<dbReference type="GO" id="GO:0017061">
    <property type="term" value="F:S-methyl-5-thioadenosine phosphorylase activity"/>
    <property type="evidence" value="ECO:0007669"/>
    <property type="project" value="InterPro"/>
</dbReference>
<keyword evidence="3" id="KW-0660">Purine salvage</keyword>
<dbReference type="GO" id="GO:0005829">
    <property type="term" value="C:cytosol"/>
    <property type="evidence" value="ECO:0007669"/>
    <property type="project" value="TreeGrafter"/>
</dbReference>
<reference evidence="5" key="2">
    <citation type="submission" date="2022-06" db="UniProtKB">
        <authorList>
            <consortium name="EnsemblMetazoa"/>
        </authorList>
    </citation>
    <scope>IDENTIFICATION</scope>
    <source>
        <strain evidence="5">DF5081</strain>
    </source>
</reference>
<protein>
    <submittedName>
        <fullName evidence="5">PNP_UDP_1 domain-containing protein</fullName>
    </submittedName>
</protein>
<dbReference type="AlphaFoldDB" id="A0A8R1IUP2"/>
<dbReference type="Gene3D" id="3.40.50.1580">
    <property type="entry name" value="Nucleoside phosphorylase domain"/>
    <property type="match status" value="1"/>
</dbReference>
<dbReference type="SUPFAM" id="SSF53167">
    <property type="entry name" value="Purine and uridine phosphorylases"/>
    <property type="match status" value="1"/>
</dbReference>
<dbReference type="InterPro" id="IPR000845">
    <property type="entry name" value="Nucleoside_phosphorylase_d"/>
</dbReference>
<dbReference type="PANTHER" id="PTHR42679:SF2">
    <property type="entry name" value="S-METHYL-5'-THIOADENOSINE PHOSPHORYLASE"/>
    <property type="match status" value="1"/>
</dbReference>
<keyword evidence="6" id="KW-1185">Reference proteome</keyword>
<evidence type="ECO:0000313" key="6">
    <source>
        <dbReference type="Proteomes" id="UP000005237"/>
    </source>
</evidence>
<name>A0A8R1IUP2_CAEJA</name>
<dbReference type="InterPro" id="IPR035994">
    <property type="entry name" value="Nucleoside_phosphorylase_sf"/>
</dbReference>
<evidence type="ECO:0000256" key="3">
    <source>
        <dbReference type="ARBA" id="ARBA00022726"/>
    </source>
</evidence>
<dbReference type="GO" id="GO:0019509">
    <property type="term" value="P:L-methionine salvage from methylthioadenosine"/>
    <property type="evidence" value="ECO:0007669"/>
    <property type="project" value="TreeGrafter"/>
</dbReference>
<dbReference type="Proteomes" id="UP000005237">
    <property type="component" value="Unassembled WGS sequence"/>
</dbReference>
<dbReference type="Pfam" id="PF01048">
    <property type="entry name" value="PNP_UDP_1"/>
    <property type="match status" value="1"/>
</dbReference>
<reference evidence="6" key="1">
    <citation type="submission" date="2010-08" db="EMBL/GenBank/DDBJ databases">
        <authorList>
            <consortium name="Caenorhabditis japonica Sequencing Consortium"/>
            <person name="Wilson R.K."/>
        </authorList>
    </citation>
    <scope>NUCLEOTIDE SEQUENCE [LARGE SCALE GENOMIC DNA]</scope>
    <source>
        <strain evidence="6">DF5081</strain>
    </source>
</reference>
<keyword evidence="1" id="KW-0328">Glycosyltransferase</keyword>
<sequence length="90" mass="10072">MTMMPECILAKELGIPYATTALVTDYDCWKEEEQVTASSVMQVFAANVEKAKKLFVEAVGEIGKVDWSDEIRKMKVNCRAAAYNQPSVLH</sequence>
<accession>A0A8R1IUP2</accession>
<feature type="domain" description="Nucleoside phosphorylase" evidence="4">
    <location>
        <begin position="1"/>
        <end position="58"/>
    </location>
</feature>
<proteinExistence type="predicted"/>
<evidence type="ECO:0000259" key="4">
    <source>
        <dbReference type="Pfam" id="PF01048"/>
    </source>
</evidence>